<evidence type="ECO:0000313" key="4">
    <source>
        <dbReference type="EMBL" id="RZF42617.1"/>
    </source>
</evidence>
<dbReference type="PRINTS" id="PR00080">
    <property type="entry name" value="SDRFAMILY"/>
</dbReference>
<reference evidence="4 5" key="1">
    <citation type="journal article" date="2017" name="Gigascience">
        <title>Genome sequence of the small brown planthopper, Laodelphax striatellus.</title>
        <authorList>
            <person name="Zhu J."/>
            <person name="Jiang F."/>
            <person name="Wang X."/>
            <person name="Yang P."/>
            <person name="Bao Y."/>
            <person name="Zhao W."/>
            <person name="Wang W."/>
            <person name="Lu H."/>
            <person name="Wang Q."/>
            <person name="Cui N."/>
            <person name="Li J."/>
            <person name="Chen X."/>
            <person name="Luo L."/>
            <person name="Yu J."/>
            <person name="Kang L."/>
            <person name="Cui F."/>
        </authorList>
    </citation>
    <scope>NUCLEOTIDE SEQUENCE [LARGE SCALE GENOMIC DNA]</scope>
    <source>
        <strain evidence="4">Lst14</strain>
    </source>
</reference>
<dbReference type="InterPro" id="IPR036291">
    <property type="entry name" value="NAD(P)-bd_dom_sf"/>
</dbReference>
<dbReference type="STRING" id="195883.A0A482XAA2"/>
<name>A0A482XAA2_LAOST</name>
<evidence type="ECO:0000256" key="2">
    <source>
        <dbReference type="RuleBase" id="RU000363"/>
    </source>
</evidence>
<sequence length="403" mass="44690">MSKSQVDAMSNFINGEILKKDALCTLTTMELEKDTTVCATGLVKDAISRLNASTEMLADEMKQVDYDPVPLTKPPGVVRKEIQDKGKLLLQVLWILIQLVPAILYAIYVKVFPPRGKSLRGKVALVTGAGRGLGRGLALGLSREGCKLACADIDMVGCEETVRMISEEGGVAKAYRANVAKPNEIDTMRRNIEAELGSVAIVVNNASLIVSHRIDDDKEGADRQLTGVVNVNLLSHFYMTRAFLPTMRKNKDGHIVAIASMSSFAGLAYSSVYASCKWAVRGLMESLREELKREGEKNVKLTCVHPYFINTSAEYTSNWNIRFPELTIDEVVDATIHGIKQDHFSVSIPEDMYYNIHILKLLPRYIQDQFLDVFYAKISVLSKDEVEKTAANHIINKSLDISS</sequence>
<dbReference type="GO" id="GO:0005811">
    <property type="term" value="C:lipid droplet"/>
    <property type="evidence" value="ECO:0007669"/>
    <property type="project" value="TreeGrafter"/>
</dbReference>
<keyword evidence="5" id="KW-1185">Reference proteome</keyword>
<accession>A0A482XAA2</accession>
<dbReference type="SUPFAM" id="SSF51735">
    <property type="entry name" value="NAD(P)-binding Rossmann-fold domains"/>
    <property type="match status" value="1"/>
</dbReference>
<evidence type="ECO:0000256" key="3">
    <source>
        <dbReference type="SAM" id="Phobius"/>
    </source>
</evidence>
<dbReference type="EMBL" id="QKKF02014716">
    <property type="protein sequence ID" value="RZF42617.1"/>
    <property type="molecule type" value="Genomic_DNA"/>
</dbReference>
<dbReference type="Gene3D" id="3.40.50.720">
    <property type="entry name" value="NAD(P)-binding Rossmann-like Domain"/>
    <property type="match status" value="1"/>
</dbReference>
<proteinExistence type="inferred from homology"/>
<gene>
    <name evidence="4" type="ORF">LSTR_LSTR001412</name>
</gene>
<keyword evidence="3" id="KW-0472">Membrane</keyword>
<dbReference type="AlphaFoldDB" id="A0A482XAA2"/>
<feature type="transmembrane region" description="Helical" evidence="3">
    <location>
        <begin position="88"/>
        <end position="108"/>
    </location>
</feature>
<dbReference type="PRINTS" id="PR00081">
    <property type="entry name" value="GDHRDH"/>
</dbReference>
<dbReference type="Proteomes" id="UP000291343">
    <property type="component" value="Unassembled WGS sequence"/>
</dbReference>
<comment type="similarity">
    <text evidence="2">Belongs to the short-chain dehydrogenases/reductases (SDR) family.</text>
</comment>
<dbReference type="PROSITE" id="PS00061">
    <property type="entry name" value="ADH_SHORT"/>
    <property type="match status" value="1"/>
</dbReference>
<evidence type="ECO:0000313" key="5">
    <source>
        <dbReference type="Proteomes" id="UP000291343"/>
    </source>
</evidence>
<dbReference type="SMR" id="A0A482XAA2"/>
<protein>
    <submittedName>
        <fullName evidence="4">Uncharacterized protein</fullName>
    </submittedName>
</protein>
<keyword evidence="1" id="KW-0560">Oxidoreductase</keyword>
<keyword evidence="3" id="KW-0812">Transmembrane</keyword>
<dbReference type="Pfam" id="PF00106">
    <property type="entry name" value="adh_short"/>
    <property type="match status" value="1"/>
</dbReference>
<dbReference type="InterPro" id="IPR002347">
    <property type="entry name" value="SDR_fam"/>
</dbReference>
<dbReference type="PANTHER" id="PTHR24322">
    <property type="entry name" value="PKSB"/>
    <property type="match status" value="1"/>
</dbReference>
<organism evidence="4 5">
    <name type="scientific">Laodelphax striatellus</name>
    <name type="common">Small brown planthopper</name>
    <name type="synonym">Delphax striatella</name>
    <dbReference type="NCBI Taxonomy" id="195883"/>
    <lineage>
        <taxon>Eukaryota</taxon>
        <taxon>Metazoa</taxon>
        <taxon>Ecdysozoa</taxon>
        <taxon>Arthropoda</taxon>
        <taxon>Hexapoda</taxon>
        <taxon>Insecta</taxon>
        <taxon>Pterygota</taxon>
        <taxon>Neoptera</taxon>
        <taxon>Paraneoptera</taxon>
        <taxon>Hemiptera</taxon>
        <taxon>Auchenorrhyncha</taxon>
        <taxon>Fulgoroidea</taxon>
        <taxon>Delphacidae</taxon>
        <taxon>Criomorphinae</taxon>
        <taxon>Laodelphax</taxon>
    </lineage>
</organism>
<evidence type="ECO:0000256" key="1">
    <source>
        <dbReference type="ARBA" id="ARBA00023002"/>
    </source>
</evidence>
<keyword evidence="3" id="KW-1133">Transmembrane helix</keyword>
<comment type="caution">
    <text evidence="4">The sequence shown here is derived from an EMBL/GenBank/DDBJ whole genome shotgun (WGS) entry which is preliminary data.</text>
</comment>
<dbReference type="InterPro" id="IPR020904">
    <property type="entry name" value="Sc_DH/Rdtase_CS"/>
</dbReference>
<dbReference type="InParanoid" id="A0A482XAA2"/>
<dbReference type="OrthoDB" id="5840532at2759"/>
<dbReference type="GO" id="GO:0016616">
    <property type="term" value="F:oxidoreductase activity, acting on the CH-OH group of donors, NAD or NADP as acceptor"/>
    <property type="evidence" value="ECO:0007669"/>
    <property type="project" value="TreeGrafter"/>
</dbReference>
<dbReference type="PANTHER" id="PTHR24322:SF748">
    <property type="entry name" value="FI23927P1-RELATED"/>
    <property type="match status" value="1"/>
</dbReference>